<evidence type="ECO:0000256" key="5">
    <source>
        <dbReference type="ARBA" id="ARBA00022692"/>
    </source>
</evidence>
<keyword evidence="16" id="KW-1185">Reference proteome</keyword>
<feature type="transmembrane region" description="Helical" evidence="14">
    <location>
        <begin position="140"/>
        <end position="159"/>
    </location>
</feature>
<evidence type="ECO:0000256" key="2">
    <source>
        <dbReference type="ARBA" id="ARBA00007376"/>
    </source>
</evidence>
<reference evidence="15" key="2">
    <citation type="submission" date="2025-09" db="UniProtKB">
        <authorList>
            <consortium name="Ensembl"/>
        </authorList>
    </citation>
    <scope>IDENTIFICATION</scope>
</reference>
<keyword evidence="3 13" id="KW-0919">Taste</keyword>
<gene>
    <name evidence="15" type="primary">TAS2R39</name>
</gene>
<dbReference type="PANTHER" id="PTHR11394:SF142">
    <property type="entry name" value="TASTE RECEPTOR TYPE 2 MEMBER 39"/>
    <property type="match status" value="1"/>
</dbReference>
<reference evidence="15" key="1">
    <citation type="submission" date="2025-08" db="UniProtKB">
        <authorList>
            <consortium name="Ensembl"/>
        </authorList>
    </citation>
    <scope>IDENTIFICATION</scope>
</reference>
<name>A0A8C8Y8Z0_PROSS</name>
<evidence type="ECO:0000256" key="4">
    <source>
        <dbReference type="ARBA" id="ARBA00022606"/>
    </source>
</evidence>
<dbReference type="InterPro" id="IPR007960">
    <property type="entry name" value="TAS2R"/>
</dbReference>
<feature type="transmembrane region" description="Helical" evidence="14">
    <location>
        <begin position="12"/>
        <end position="38"/>
    </location>
</feature>
<keyword evidence="4 13" id="KW-0716">Sensory transduction</keyword>
<evidence type="ECO:0000256" key="9">
    <source>
        <dbReference type="ARBA" id="ARBA00023170"/>
    </source>
</evidence>
<evidence type="ECO:0000256" key="3">
    <source>
        <dbReference type="ARBA" id="ARBA00022480"/>
    </source>
</evidence>
<sequence length="319" mass="36432">MTEAYSPSEEELSSFLIILLLTIIGTECIIGILANGFIAAINAAEWVQNKVVSTSGRILFFLSVSRIALQIFMMLEITLSSTSLSFYYEDAVYDAFKISFMFLNFCSLWFAAWLSFFYFVKIANFSYPLFLQLKWRISALMPRLLWLSMFISLSHSLLFCKDIYTVYCNNSFPIPSSNSTKKKYFSETNVVNLAYFYNLGILVPLIMFILAATLLILSLKRHTLHMGSNATGSRDPSMEAHMGAIRATSYFLILYIVNAVALFLYMSNIFDVYSSWTILCKIIIAAYPAGHSVLLIQDNPGLRRAWKRLQLQVHRYVTE</sequence>
<evidence type="ECO:0000256" key="1">
    <source>
        <dbReference type="ARBA" id="ARBA00004141"/>
    </source>
</evidence>
<evidence type="ECO:0000313" key="15">
    <source>
        <dbReference type="Ensembl" id="ENSPSMP00000000375.1"/>
    </source>
</evidence>
<evidence type="ECO:0000256" key="8">
    <source>
        <dbReference type="ARBA" id="ARBA00023136"/>
    </source>
</evidence>
<keyword evidence="5 13" id="KW-0812">Transmembrane</keyword>
<feature type="transmembrane region" description="Helical" evidence="14">
    <location>
        <begin position="273"/>
        <end position="296"/>
    </location>
</feature>
<organism evidence="15 16">
    <name type="scientific">Prolemur simus</name>
    <name type="common">Greater bamboo lemur</name>
    <name type="synonym">Hapalemur simus</name>
    <dbReference type="NCBI Taxonomy" id="1328070"/>
    <lineage>
        <taxon>Eukaryota</taxon>
        <taxon>Metazoa</taxon>
        <taxon>Chordata</taxon>
        <taxon>Craniata</taxon>
        <taxon>Vertebrata</taxon>
        <taxon>Euteleostomi</taxon>
        <taxon>Mammalia</taxon>
        <taxon>Eutheria</taxon>
        <taxon>Euarchontoglires</taxon>
        <taxon>Primates</taxon>
        <taxon>Strepsirrhini</taxon>
        <taxon>Lemuriformes</taxon>
        <taxon>Lemuridae</taxon>
        <taxon>Prolemur</taxon>
    </lineage>
</organism>
<evidence type="ECO:0000256" key="10">
    <source>
        <dbReference type="ARBA" id="ARBA00023180"/>
    </source>
</evidence>
<feature type="transmembrane region" description="Helical" evidence="14">
    <location>
        <begin position="195"/>
        <end position="217"/>
    </location>
</feature>
<dbReference type="GO" id="GO:0004930">
    <property type="term" value="F:G protein-coupled receptor activity"/>
    <property type="evidence" value="ECO:0007669"/>
    <property type="project" value="UniProtKB-KW"/>
</dbReference>
<dbReference type="SUPFAM" id="SSF81321">
    <property type="entry name" value="Family A G protein-coupled receptor-like"/>
    <property type="match status" value="1"/>
</dbReference>
<dbReference type="GeneTree" id="ENSGT01150000286961"/>
<keyword evidence="6 14" id="KW-1133">Transmembrane helix</keyword>
<keyword evidence="10" id="KW-0325">Glycoprotein</keyword>
<dbReference type="PANTHER" id="PTHR11394">
    <property type="entry name" value="TASTE RECEPTOR TYPE 2"/>
    <property type="match status" value="1"/>
</dbReference>
<dbReference type="Pfam" id="PF05296">
    <property type="entry name" value="TAS2R"/>
    <property type="match status" value="1"/>
</dbReference>
<proteinExistence type="inferred from homology"/>
<dbReference type="Gene3D" id="1.20.1070.10">
    <property type="entry name" value="Rhodopsin 7-helix transmembrane proteins"/>
    <property type="match status" value="1"/>
</dbReference>
<feature type="transmembrane region" description="Helical" evidence="14">
    <location>
        <begin position="98"/>
        <end position="120"/>
    </location>
</feature>
<feature type="transmembrane region" description="Helical" evidence="14">
    <location>
        <begin position="58"/>
        <end position="78"/>
    </location>
</feature>
<protein>
    <recommendedName>
        <fullName evidence="13">Taste receptor type 2</fullName>
    </recommendedName>
</protein>
<dbReference type="AlphaFoldDB" id="A0A8C8Y8Z0"/>
<dbReference type="Ensembl" id="ENSPSMT00000000435.1">
    <property type="protein sequence ID" value="ENSPSMP00000000375.1"/>
    <property type="gene ID" value="ENSPSMG00000000325.1"/>
</dbReference>
<dbReference type="CDD" id="cd15908">
    <property type="entry name" value="7tm_TAS2R40-like"/>
    <property type="match status" value="1"/>
</dbReference>
<evidence type="ECO:0000256" key="12">
    <source>
        <dbReference type="RuleBase" id="RU004423"/>
    </source>
</evidence>
<accession>A0A8C8Y8Z0</accession>
<dbReference type="GO" id="GO:0033038">
    <property type="term" value="F:bitter taste receptor activity"/>
    <property type="evidence" value="ECO:0007669"/>
    <property type="project" value="Ensembl"/>
</dbReference>
<evidence type="ECO:0000256" key="11">
    <source>
        <dbReference type="ARBA" id="ARBA00023224"/>
    </source>
</evidence>
<keyword evidence="7 13" id="KW-0297">G-protein coupled receptor</keyword>
<evidence type="ECO:0000256" key="14">
    <source>
        <dbReference type="SAM" id="Phobius"/>
    </source>
</evidence>
<dbReference type="Proteomes" id="UP000694414">
    <property type="component" value="Unplaced"/>
</dbReference>
<keyword evidence="11 13" id="KW-0807">Transducer</keyword>
<keyword evidence="8 13" id="KW-0472">Membrane</keyword>
<evidence type="ECO:0000256" key="13">
    <source>
        <dbReference type="RuleBase" id="RU004424"/>
    </source>
</evidence>
<evidence type="ECO:0000313" key="16">
    <source>
        <dbReference type="Proteomes" id="UP000694414"/>
    </source>
</evidence>
<evidence type="ECO:0000256" key="6">
    <source>
        <dbReference type="ARBA" id="ARBA00022989"/>
    </source>
</evidence>
<comment type="similarity">
    <text evidence="2 12">Belongs to the G-protein coupled receptor T2R family.</text>
</comment>
<dbReference type="GO" id="GO:0005886">
    <property type="term" value="C:plasma membrane"/>
    <property type="evidence" value="ECO:0007669"/>
    <property type="project" value="UniProtKB-ARBA"/>
</dbReference>
<dbReference type="FunFam" id="1.20.1070.10:FF:000055">
    <property type="entry name" value="Taste receptor type 2"/>
    <property type="match status" value="1"/>
</dbReference>
<comment type="subcellular location">
    <subcellularLocation>
        <location evidence="1 13">Membrane</location>
        <topology evidence="1 13">Multi-pass membrane protein</topology>
    </subcellularLocation>
</comment>
<feature type="transmembrane region" description="Helical" evidence="14">
    <location>
        <begin position="247"/>
        <end position="267"/>
    </location>
</feature>
<evidence type="ECO:0000256" key="7">
    <source>
        <dbReference type="ARBA" id="ARBA00023040"/>
    </source>
</evidence>
<keyword evidence="9 13" id="KW-0675">Receptor</keyword>